<organism evidence="2 3">
    <name type="scientific">Sphaerisporangium aureirubrum</name>
    <dbReference type="NCBI Taxonomy" id="1544736"/>
    <lineage>
        <taxon>Bacteria</taxon>
        <taxon>Bacillati</taxon>
        <taxon>Actinomycetota</taxon>
        <taxon>Actinomycetes</taxon>
        <taxon>Streptosporangiales</taxon>
        <taxon>Streptosporangiaceae</taxon>
        <taxon>Sphaerisporangium</taxon>
    </lineage>
</organism>
<name>A0ABW1NN42_9ACTN</name>
<sequence length="298" mass="32432">MDARRQLGDFLQTRRARLRPEDVGVATYGERRRVPGLRREELALLAGVSASYYSRLEQGQAFNASPEVLDALARALRLDDAERLHLRELATGTRRRGAGRPAPERVAPATRQLIATLGDVPVLVLGRRGDVLAWNTPGHALYAGHLAVDGPDTPRQRPNMARLVFLDAHTRDLYADWAAKARAVVATLRMVSGRHPDDPLLAALLGELTVKSPEFAAMWADHRVKAGGDAVYEMRHPLVGAMRVTQQSLRTADDQSVVIATTEPGSPSHAAMTLLVHGAVTGRASAARAPRRDAPSQR</sequence>
<comment type="caution">
    <text evidence="2">The sequence shown here is derived from an EMBL/GenBank/DDBJ whole genome shotgun (WGS) entry which is preliminary data.</text>
</comment>
<dbReference type="InterPro" id="IPR010982">
    <property type="entry name" value="Lambda_DNA-bd_dom_sf"/>
</dbReference>
<dbReference type="SMART" id="SM00530">
    <property type="entry name" value="HTH_XRE"/>
    <property type="match status" value="1"/>
</dbReference>
<dbReference type="SUPFAM" id="SSF47413">
    <property type="entry name" value="lambda repressor-like DNA-binding domains"/>
    <property type="match status" value="1"/>
</dbReference>
<protein>
    <submittedName>
        <fullName evidence="2">Helix-turn-helix domain-containing protein</fullName>
    </submittedName>
</protein>
<dbReference type="Gene3D" id="1.10.260.40">
    <property type="entry name" value="lambda repressor-like DNA-binding domains"/>
    <property type="match status" value="1"/>
</dbReference>
<dbReference type="PANTHER" id="PTHR35010:SF2">
    <property type="entry name" value="BLL4672 PROTEIN"/>
    <property type="match status" value="1"/>
</dbReference>
<dbReference type="Pfam" id="PF13560">
    <property type="entry name" value="HTH_31"/>
    <property type="match status" value="1"/>
</dbReference>
<evidence type="ECO:0000313" key="2">
    <source>
        <dbReference type="EMBL" id="MFC6084182.1"/>
    </source>
</evidence>
<dbReference type="PROSITE" id="PS50943">
    <property type="entry name" value="HTH_CROC1"/>
    <property type="match status" value="1"/>
</dbReference>
<evidence type="ECO:0000259" key="1">
    <source>
        <dbReference type="PROSITE" id="PS50943"/>
    </source>
</evidence>
<dbReference type="Pfam" id="PF17765">
    <property type="entry name" value="MLTR_LBD"/>
    <property type="match status" value="1"/>
</dbReference>
<accession>A0ABW1NN42</accession>
<evidence type="ECO:0000313" key="3">
    <source>
        <dbReference type="Proteomes" id="UP001596137"/>
    </source>
</evidence>
<dbReference type="EMBL" id="JBHSRF010000038">
    <property type="protein sequence ID" value="MFC6084182.1"/>
    <property type="molecule type" value="Genomic_DNA"/>
</dbReference>
<reference evidence="3" key="1">
    <citation type="journal article" date="2019" name="Int. J. Syst. Evol. Microbiol.">
        <title>The Global Catalogue of Microorganisms (GCM) 10K type strain sequencing project: providing services to taxonomists for standard genome sequencing and annotation.</title>
        <authorList>
            <consortium name="The Broad Institute Genomics Platform"/>
            <consortium name="The Broad Institute Genome Sequencing Center for Infectious Disease"/>
            <person name="Wu L."/>
            <person name="Ma J."/>
        </authorList>
    </citation>
    <scope>NUCLEOTIDE SEQUENCE [LARGE SCALE GENOMIC DNA]</scope>
    <source>
        <strain evidence="3">JCM 30346</strain>
    </source>
</reference>
<dbReference type="PANTHER" id="PTHR35010">
    <property type="entry name" value="BLL4672 PROTEIN-RELATED"/>
    <property type="match status" value="1"/>
</dbReference>
<dbReference type="RefSeq" id="WP_380756970.1">
    <property type="nucleotide sequence ID" value="NZ_JBHSRF010000038.1"/>
</dbReference>
<dbReference type="CDD" id="cd00093">
    <property type="entry name" value="HTH_XRE"/>
    <property type="match status" value="1"/>
</dbReference>
<proteinExistence type="predicted"/>
<dbReference type="Gene3D" id="3.30.450.180">
    <property type="match status" value="1"/>
</dbReference>
<dbReference type="InterPro" id="IPR001387">
    <property type="entry name" value="Cro/C1-type_HTH"/>
</dbReference>
<dbReference type="Proteomes" id="UP001596137">
    <property type="component" value="Unassembled WGS sequence"/>
</dbReference>
<gene>
    <name evidence="2" type="ORF">ACFP1K_23675</name>
</gene>
<dbReference type="InterPro" id="IPR041413">
    <property type="entry name" value="MLTR_LBD"/>
</dbReference>
<keyword evidence="3" id="KW-1185">Reference proteome</keyword>
<feature type="domain" description="HTH cro/C1-type" evidence="1">
    <location>
        <begin position="36"/>
        <end position="84"/>
    </location>
</feature>